<gene>
    <name evidence="2" type="ORF">Tci_906900</name>
</gene>
<protein>
    <submittedName>
        <fullName evidence="2">Uncharacterized protein</fullName>
    </submittedName>
</protein>
<feature type="non-terminal residue" evidence="2">
    <location>
        <position position="1"/>
    </location>
</feature>
<evidence type="ECO:0000313" key="2">
    <source>
        <dbReference type="EMBL" id="GFD34931.1"/>
    </source>
</evidence>
<accession>A0A699VPE0</accession>
<dbReference type="AlphaFoldDB" id="A0A699VPE0"/>
<name>A0A699VPE0_TANCI</name>
<feature type="region of interest" description="Disordered" evidence="1">
    <location>
        <begin position="79"/>
        <end position="99"/>
    </location>
</feature>
<proteinExistence type="predicted"/>
<organism evidence="2">
    <name type="scientific">Tanacetum cinerariifolium</name>
    <name type="common">Dalmatian daisy</name>
    <name type="synonym">Chrysanthemum cinerariifolium</name>
    <dbReference type="NCBI Taxonomy" id="118510"/>
    <lineage>
        <taxon>Eukaryota</taxon>
        <taxon>Viridiplantae</taxon>
        <taxon>Streptophyta</taxon>
        <taxon>Embryophyta</taxon>
        <taxon>Tracheophyta</taxon>
        <taxon>Spermatophyta</taxon>
        <taxon>Magnoliopsida</taxon>
        <taxon>eudicotyledons</taxon>
        <taxon>Gunneridae</taxon>
        <taxon>Pentapetalae</taxon>
        <taxon>asterids</taxon>
        <taxon>campanulids</taxon>
        <taxon>Asterales</taxon>
        <taxon>Asteraceae</taxon>
        <taxon>Asteroideae</taxon>
        <taxon>Anthemideae</taxon>
        <taxon>Anthemidinae</taxon>
        <taxon>Tanacetum</taxon>
    </lineage>
</organism>
<sequence length="118" mass="11850">GIEILVVVRYAGCGGGVAADSSVSNGSVQGDNGDASGEDIARSLTTSESVLAGIGIRAGIEILVVVRYAGCGGGVAADSSVSNGSHPQHMVGPQQRSHRQHALDLRHNLVKVVPALAP</sequence>
<comment type="caution">
    <text evidence="2">The sequence shown here is derived from an EMBL/GenBank/DDBJ whole genome shotgun (WGS) entry which is preliminary data.</text>
</comment>
<dbReference type="EMBL" id="BKCJ011452478">
    <property type="protein sequence ID" value="GFD34931.1"/>
    <property type="molecule type" value="Genomic_DNA"/>
</dbReference>
<reference evidence="2" key="1">
    <citation type="journal article" date="2019" name="Sci. Rep.">
        <title>Draft genome of Tanacetum cinerariifolium, the natural source of mosquito coil.</title>
        <authorList>
            <person name="Yamashiro T."/>
            <person name="Shiraishi A."/>
            <person name="Satake H."/>
            <person name="Nakayama K."/>
        </authorList>
    </citation>
    <scope>NUCLEOTIDE SEQUENCE</scope>
</reference>
<evidence type="ECO:0000256" key="1">
    <source>
        <dbReference type="SAM" id="MobiDB-lite"/>
    </source>
</evidence>